<feature type="transmembrane region" description="Helical" evidence="1">
    <location>
        <begin position="72"/>
        <end position="88"/>
    </location>
</feature>
<reference evidence="2 3" key="2">
    <citation type="journal article" date="2014" name="Genome Announc.">
        <title>Complete Genome Sequence of the Subsurface, Mesophilic Sulfate-Reducing Bacterium Desulfovibrio aespoeensis Aspo-2.</title>
        <authorList>
            <person name="Pedersen K."/>
            <person name="Bengtsson A."/>
            <person name="Edlund J."/>
            <person name="Rabe L."/>
            <person name="Hazen T."/>
            <person name="Chakraborty R."/>
            <person name="Goodwin L."/>
            <person name="Shapiro N."/>
        </authorList>
    </citation>
    <scope>NUCLEOTIDE SEQUENCE [LARGE SCALE GENOMIC DNA]</scope>
    <source>
        <strain evidence="3">ATCC 700646 / DSM 10631 / Aspo-2</strain>
    </source>
</reference>
<reference evidence="3" key="1">
    <citation type="submission" date="2010-12" db="EMBL/GenBank/DDBJ databases">
        <title>Complete sequence of Desulfovibrio aespoeensis Aspo-2.</title>
        <authorList>
            <consortium name="US DOE Joint Genome Institute"/>
            <person name="Lucas S."/>
            <person name="Copeland A."/>
            <person name="Lapidus A."/>
            <person name="Cheng J.-F."/>
            <person name="Goodwin L."/>
            <person name="Pitluck S."/>
            <person name="Chertkov O."/>
            <person name="Misra M."/>
            <person name="Detter J.C."/>
            <person name="Han C."/>
            <person name="Tapia R."/>
            <person name="Land M."/>
            <person name="Hauser L."/>
            <person name="Kyrpides N."/>
            <person name="Ivanova N."/>
            <person name="Ovchinnikova G."/>
            <person name="Pedersen K."/>
            <person name="Jagevall S."/>
            <person name="Hazen T."/>
            <person name="Woyke T."/>
        </authorList>
    </citation>
    <scope>NUCLEOTIDE SEQUENCE [LARGE SCALE GENOMIC DNA]</scope>
    <source>
        <strain evidence="3">ATCC 700646 / DSM 10631 / Aspo-2</strain>
    </source>
</reference>
<dbReference type="HOGENOM" id="CLU_134930_0_0_7"/>
<organism evidence="2 3">
    <name type="scientific">Pseudodesulfovibrio aespoeensis (strain ATCC 700646 / DSM 10631 / Aspo-2)</name>
    <name type="common">Desulfovibrio aespoeensis</name>
    <dbReference type="NCBI Taxonomy" id="643562"/>
    <lineage>
        <taxon>Bacteria</taxon>
        <taxon>Pseudomonadati</taxon>
        <taxon>Thermodesulfobacteriota</taxon>
        <taxon>Desulfovibrionia</taxon>
        <taxon>Desulfovibrionales</taxon>
        <taxon>Desulfovibrionaceae</taxon>
    </lineage>
</organism>
<sequence length="161" mass="17631" precursor="true">MPPRSNSVALLWWGVFTVAGVWAQRTVPGVDFLAPGIVLALQVQAGHRTLWLALVWMLLLEGTGNLPFGYGLAWYGTLAALYLMGRWLFEARSFAFMCLLGAALGTLHPLLTYGLASLGDLTVDTRRLAVEGVLQAVAFPLVWMAADILFPRMLRQDAKSL</sequence>
<dbReference type="RefSeq" id="WP_013516011.1">
    <property type="nucleotide sequence ID" value="NC_014844.1"/>
</dbReference>
<keyword evidence="3" id="KW-1185">Reference proteome</keyword>
<name>E6VR26_PSEA9</name>
<dbReference type="AlphaFoldDB" id="E6VR26"/>
<dbReference type="eggNOG" id="ENOG50343K2">
    <property type="taxonomic scope" value="Bacteria"/>
</dbReference>
<evidence type="ECO:0008006" key="4">
    <source>
        <dbReference type="Google" id="ProtNLM"/>
    </source>
</evidence>
<dbReference type="EMBL" id="CP002431">
    <property type="protein sequence ID" value="ADU64110.1"/>
    <property type="molecule type" value="Genomic_DNA"/>
</dbReference>
<protein>
    <recommendedName>
        <fullName evidence="4">Rod shape-determining protein MreD</fullName>
    </recommendedName>
</protein>
<gene>
    <name evidence="2" type="ordered locus">Daes_3118</name>
</gene>
<dbReference type="KEGG" id="das:Daes_3118"/>
<feature type="transmembrane region" description="Helical" evidence="1">
    <location>
        <begin position="94"/>
        <end position="116"/>
    </location>
</feature>
<evidence type="ECO:0000313" key="3">
    <source>
        <dbReference type="Proteomes" id="UP000002191"/>
    </source>
</evidence>
<proteinExistence type="predicted"/>
<dbReference type="STRING" id="643562.Daes_3118"/>
<evidence type="ECO:0000256" key="1">
    <source>
        <dbReference type="SAM" id="Phobius"/>
    </source>
</evidence>
<dbReference type="Proteomes" id="UP000002191">
    <property type="component" value="Chromosome"/>
</dbReference>
<keyword evidence="1" id="KW-0812">Transmembrane</keyword>
<evidence type="ECO:0000313" key="2">
    <source>
        <dbReference type="EMBL" id="ADU64110.1"/>
    </source>
</evidence>
<dbReference type="OrthoDB" id="5470719at2"/>
<keyword evidence="1" id="KW-1133">Transmembrane helix</keyword>
<feature type="transmembrane region" description="Helical" evidence="1">
    <location>
        <begin position="128"/>
        <end position="146"/>
    </location>
</feature>
<keyword evidence="1" id="KW-0472">Membrane</keyword>
<accession>E6VR26</accession>